<keyword evidence="2" id="KW-1185">Reference proteome</keyword>
<gene>
    <name evidence="1" type="ORF">AMECASPLE_011059</name>
</gene>
<proteinExistence type="predicted"/>
<protein>
    <submittedName>
        <fullName evidence="1">Uncharacterized protein</fullName>
    </submittedName>
</protein>
<dbReference type="Proteomes" id="UP001469553">
    <property type="component" value="Unassembled WGS sequence"/>
</dbReference>
<dbReference type="EMBL" id="JAHRIP010000657">
    <property type="protein sequence ID" value="MEQ2279592.1"/>
    <property type="molecule type" value="Genomic_DNA"/>
</dbReference>
<sequence length="156" mass="18342">MMLCRSWYDIFKTPSDEDRQRHAEKKTAMITEREEQTQILMKLIGLPTLLQECTNSQSLTQPPTHPQTHAHSVLLKLYSQGQMKKSNRAETGSRSNHHLSAKFIISFINNRTVRQERFFGCFVERLQYVQYKLYLVHSFSHARTHRQIKSSLSCLM</sequence>
<evidence type="ECO:0000313" key="2">
    <source>
        <dbReference type="Proteomes" id="UP001469553"/>
    </source>
</evidence>
<accession>A0ABV0XDR5</accession>
<name>A0ABV0XDR5_9TELE</name>
<organism evidence="1 2">
    <name type="scientific">Ameca splendens</name>
    <dbReference type="NCBI Taxonomy" id="208324"/>
    <lineage>
        <taxon>Eukaryota</taxon>
        <taxon>Metazoa</taxon>
        <taxon>Chordata</taxon>
        <taxon>Craniata</taxon>
        <taxon>Vertebrata</taxon>
        <taxon>Euteleostomi</taxon>
        <taxon>Actinopterygii</taxon>
        <taxon>Neopterygii</taxon>
        <taxon>Teleostei</taxon>
        <taxon>Neoteleostei</taxon>
        <taxon>Acanthomorphata</taxon>
        <taxon>Ovalentaria</taxon>
        <taxon>Atherinomorphae</taxon>
        <taxon>Cyprinodontiformes</taxon>
        <taxon>Goodeidae</taxon>
        <taxon>Ameca</taxon>
    </lineage>
</organism>
<evidence type="ECO:0000313" key="1">
    <source>
        <dbReference type="EMBL" id="MEQ2279592.1"/>
    </source>
</evidence>
<comment type="caution">
    <text evidence="1">The sequence shown here is derived from an EMBL/GenBank/DDBJ whole genome shotgun (WGS) entry which is preliminary data.</text>
</comment>
<reference evidence="1 2" key="1">
    <citation type="submission" date="2021-06" db="EMBL/GenBank/DDBJ databases">
        <authorList>
            <person name="Palmer J.M."/>
        </authorList>
    </citation>
    <scope>NUCLEOTIDE SEQUENCE [LARGE SCALE GENOMIC DNA]</scope>
    <source>
        <strain evidence="1 2">AS_MEX2019</strain>
        <tissue evidence="1">Muscle</tissue>
    </source>
</reference>